<accession>A0AAD5YVH8</accession>
<evidence type="ECO:0000313" key="3">
    <source>
        <dbReference type="EMBL" id="KAJ3575977.1"/>
    </source>
</evidence>
<feature type="region of interest" description="Disordered" evidence="1">
    <location>
        <begin position="142"/>
        <end position="164"/>
    </location>
</feature>
<comment type="caution">
    <text evidence="3">The sequence shown here is derived from an EMBL/GenBank/DDBJ whole genome shotgun (WGS) entry which is preliminary data.</text>
</comment>
<dbReference type="EMBL" id="JANIEX010000022">
    <property type="protein sequence ID" value="KAJ3575977.1"/>
    <property type="molecule type" value="Genomic_DNA"/>
</dbReference>
<proteinExistence type="predicted"/>
<dbReference type="Proteomes" id="UP001213000">
    <property type="component" value="Unassembled WGS sequence"/>
</dbReference>
<reference evidence="3" key="1">
    <citation type="submission" date="2022-07" db="EMBL/GenBank/DDBJ databases">
        <title>Genome Sequence of Leucocoprinus birnbaumii.</title>
        <authorList>
            <person name="Buettner E."/>
        </authorList>
    </citation>
    <scope>NUCLEOTIDE SEQUENCE</scope>
    <source>
        <strain evidence="3">VT141</strain>
    </source>
</reference>
<gene>
    <name evidence="3" type="ORF">NP233_g736</name>
</gene>
<dbReference type="InterPro" id="IPR046896">
    <property type="entry name" value="Cup1-like_N"/>
</dbReference>
<name>A0AAD5YVH8_9AGAR</name>
<dbReference type="Pfam" id="PF20263">
    <property type="entry name" value="LYRM2-like"/>
    <property type="match status" value="1"/>
</dbReference>
<sequence length="340" mass="38875">MLEPTSLLILYRGYLRAIRQLPHTYLRQFYQLKVRDDIENVKSTKDPKLQCKKYGRVAKEFRRMTRGLQGDWRSFEHVLDIAYGRKGKLKHELLEPFLSDPNAQVPPPIIPEVPSSRPPVYSPELRALLTSDVSRTTKALKPSDFTKPSVQRVPQADRTSKEAQLWGGLSKRREKNILQRFFRHEIQKVYPPLEVNIKDGRTPEQAGVRGGGMQGLDLQKDIEAIVGPTWSTPQLTRRERRAQDPAQIQSCEKRPTRWLRRRYQALLRRLPVLTFTPRPKTGIGHYVVESPPQALGDLYSTRGRLLPVAAADQLAWFDLGAKPPEAKGKKGAAVPVDREL</sequence>
<evidence type="ECO:0000256" key="1">
    <source>
        <dbReference type="SAM" id="MobiDB-lite"/>
    </source>
</evidence>
<protein>
    <recommendedName>
        <fullName evidence="2">LYR motif-containing protein Cup1-like N-terminal domain-containing protein</fullName>
    </recommendedName>
</protein>
<keyword evidence="4" id="KW-1185">Reference proteome</keyword>
<feature type="domain" description="LYR motif-containing protein Cup1-like N-terminal" evidence="2">
    <location>
        <begin position="10"/>
        <end position="94"/>
    </location>
</feature>
<dbReference type="AlphaFoldDB" id="A0AAD5YVH8"/>
<evidence type="ECO:0000259" key="2">
    <source>
        <dbReference type="Pfam" id="PF20263"/>
    </source>
</evidence>
<organism evidence="3 4">
    <name type="scientific">Leucocoprinus birnbaumii</name>
    <dbReference type="NCBI Taxonomy" id="56174"/>
    <lineage>
        <taxon>Eukaryota</taxon>
        <taxon>Fungi</taxon>
        <taxon>Dikarya</taxon>
        <taxon>Basidiomycota</taxon>
        <taxon>Agaricomycotina</taxon>
        <taxon>Agaricomycetes</taxon>
        <taxon>Agaricomycetidae</taxon>
        <taxon>Agaricales</taxon>
        <taxon>Agaricineae</taxon>
        <taxon>Agaricaceae</taxon>
        <taxon>Leucocoprinus</taxon>
    </lineage>
</organism>
<evidence type="ECO:0000313" key="4">
    <source>
        <dbReference type="Proteomes" id="UP001213000"/>
    </source>
</evidence>